<keyword evidence="2" id="KW-1185">Reference proteome</keyword>
<protein>
    <submittedName>
        <fullName evidence="1">Unnamed protein product</fullName>
    </submittedName>
</protein>
<proteinExistence type="predicted"/>
<name>A0ACB5SSI9_AMBMO</name>
<dbReference type="Proteomes" id="UP001165064">
    <property type="component" value="Unassembled WGS sequence"/>
</dbReference>
<reference evidence="1" key="1">
    <citation type="submission" date="2023-04" db="EMBL/GenBank/DDBJ databases">
        <title>Ambrosiozyma monospora NBRC 10751.</title>
        <authorList>
            <person name="Ichikawa N."/>
            <person name="Sato H."/>
            <person name="Tonouchi N."/>
        </authorList>
    </citation>
    <scope>NUCLEOTIDE SEQUENCE</scope>
    <source>
        <strain evidence="1">NBRC 10751</strain>
    </source>
</reference>
<evidence type="ECO:0000313" key="1">
    <source>
        <dbReference type="EMBL" id="GME70287.1"/>
    </source>
</evidence>
<evidence type="ECO:0000313" key="2">
    <source>
        <dbReference type="Proteomes" id="UP001165064"/>
    </source>
</evidence>
<gene>
    <name evidence="1" type="ORF">Amon02_000013200</name>
</gene>
<organism evidence="1 2">
    <name type="scientific">Ambrosiozyma monospora</name>
    <name type="common">Yeast</name>
    <name type="synonym">Endomycopsis monosporus</name>
    <dbReference type="NCBI Taxonomy" id="43982"/>
    <lineage>
        <taxon>Eukaryota</taxon>
        <taxon>Fungi</taxon>
        <taxon>Dikarya</taxon>
        <taxon>Ascomycota</taxon>
        <taxon>Saccharomycotina</taxon>
        <taxon>Pichiomycetes</taxon>
        <taxon>Pichiales</taxon>
        <taxon>Pichiaceae</taxon>
        <taxon>Ambrosiozyma</taxon>
    </lineage>
</organism>
<accession>A0ACB5SSI9</accession>
<comment type="caution">
    <text evidence="1">The sequence shown here is derived from an EMBL/GenBank/DDBJ whole genome shotgun (WGS) entry which is preliminary data.</text>
</comment>
<dbReference type="EMBL" id="BSXS01000013">
    <property type="protein sequence ID" value="GME70287.1"/>
    <property type="molecule type" value="Genomic_DNA"/>
</dbReference>
<sequence length="179" mass="19795">MLLLMVPNSMAPERTLSTMGHFNTSGRSNLSTQNLTVFKFAHRHSSKTGVDRAAIKKKIWKDQYQTSDNFEANNNQEVDFGRVTEEDAVNLNKELNFGGSAEQRFGNFLERVAEAALESDDDNIGGTLPITSFDTPETKSLMEAIGFLFASEEAFEVFPDRGVQTIDDDTTLTTTGVVS</sequence>